<organism evidence="1 2">
    <name type="scientific">Victivallis vadensis</name>
    <dbReference type="NCBI Taxonomy" id="172901"/>
    <lineage>
        <taxon>Bacteria</taxon>
        <taxon>Pseudomonadati</taxon>
        <taxon>Lentisphaerota</taxon>
        <taxon>Lentisphaeria</taxon>
        <taxon>Victivallales</taxon>
        <taxon>Victivallaceae</taxon>
        <taxon>Victivallis</taxon>
    </lineage>
</organism>
<sequence length="198" mass="22057">MEALNFDLFDLEAPEESLALPSLESLGREPRFTSPAALKPIADIPRCNYRIRPEDVLYPAGAKHKITANIAAIRLLKELEHSGRSPSDDECRQLIQYSGWGGIPQAFDPDRQEFAREYEELKAALTVQEYVSARASTLNSHYTPKFLIEFLWKIAEKAGIAGGEFGEFGAGVGHFIGMMPEQIRGRFTAVEIDDISGR</sequence>
<protein>
    <submittedName>
        <fullName evidence="1">Uncharacterized protein</fullName>
    </submittedName>
</protein>
<feature type="non-terminal residue" evidence="1">
    <location>
        <position position="198"/>
    </location>
</feature>
<comment type="caution">
    <text evidence="1">The sequence shown here is derived from an EMBL/GenBank/DDBJ whole genome shotgun (WGS) entry which is preliminary data.</text>
</comment>
<dbReference type="InterPro" id="IPR029063">
    <property type="entry name" value="SAM-dependent_MTases_sf"/>
</dbReference>
<dbReference type="EMBL" id="QEKH01000086">
    <property type="protein sequence ID" value="PVY26723.1"/>
    <property type="molecule type" value="Genomic_DNA"/>
</dbReference>
<gene>
    <name evidence="1" type="ORF">C8D82_1861</name>
</gene>
<evidence type="ECO:0000313" key="1">
    <source>
        <dbReference type="EMBL" id="PVY26723.1"/>
    </source>
</evidence>
<accession>A0A2U1A501</accession>
<proteinExistence type="predicted"/>
<dbReference type="GeneID" id="78297414"/>
<dbReference type="RefSeq" id="WP_133245333.1">
    <property type="nucleotide sequence ID" value="NZ_QEKH01000086.1"/>
</dbReference>
<reference evidence="1 2" key="1">
    <citation type="submission" date="2018-04" db="EMBL/GenBank/DDBJ databases">
        <title>Genomic Encyclopedia of Type Strains, Phase IV (KMG-IV): sequencing the most valuable type-strain genomes for metagenomic binning, comparative biology and taxonomic classification.</title>
        <authorList>
            <person name="Goeker M."/>
        </authorList>
    </citation>
    <scope>NUCLEOTIDE SEQUENCE [LARGE SCALE GENOMIC DNA]</scope>
    <source>
        <strain evidence="1 2">DSM 14823</strain>
    </source>
</reference>
<dbReference type="AlphaFoldDB" id="A0A2U1A501"/>
<name>A0A2U1A501_9BACT</name>
<evidence type="ECO:0000313" key="2">
    <source>
        <dbReference type="Proteomes" id="UP000245959"/>
    </source>
</evidence>
<keyword evidence="2" id="KW-1185">Reference proteome</keyword>
<dbReference type="Proteomes" id="UP000245959">
    <property type="component" value="Unassembled WGS sequence"/>
</dbReference>
<dbReference type="SUPFAM" id="SSF53335">
    <property type="entry name" value="S-adenosyl-L-methionine-dependent methyltransferases"/>
    <property type="match status" value="1"/>
</dbReference>